<dbReference type="AlphaFoldDB" id="B9LXE0"/>
<evidence type="ECO:0000256" key="2">
    <source>
        <dbReference type="ARBA" id="ARBA00022603"/>
    </source>
</evidence>
<dbReference type="PANTHER" id="PTHR33841">
    <property type="entry name" value="DNA METHYLTRANSFERASE YEEA-RELATED"/>
    <property type="match status" value="1"/>
</dbReference>
<dbReference type="GO" id="GO:0009007">
    <property type="term" value="F:site-specific DNA-methyltransferase (adenine-specific) activity"/>
    <property type="evidence" value="ECO:0007669"/>
    <property type="project" value="UniProtKB-EC"/>
</dbReference>
<dbReference type="PROSITE" id="PS00092">
    <property type="entry name" value="N6_MTASE"/>
    <property type="match status" value="1"/>
</dbReference>
<evidence type="ECO:0000256" key="6">
    <source>
        <dbReference type="SAM" id="Coils"/>
    </source>
</evidence>
<keyword evidence="2" id="KW-0489">Methyltransferase</keyword>
<dbReference type="InterPro" id="IPR011639">
    <property type="entry name" value="MethylTrfase_TaqI-like_dom"/>
</dbReference>
<dbReference type="Gene3D" id="3.40.50.150">
    <property type="entry name" value="Vaccinia Virus protein VP39"/>
    <property type="match status" value="1"/>
</dbReference>
<evidence type="ECO:0000256" key="3">
    <source>
        <dbReference type="ARBA" id="ARBA00022679"/>
    </source>
</evidence>
<dbReference type="HOGENOM" id="CLU_005685_0_0_2"/>
<proteinExistence type="predicted"/>
<geneLocation type="plasmid" evidence="8 9">
    <name>pHLAC01</name>
</geneLocation>
<organism evidence="8 9">
    <name type="scientific">Halorubrum lacusprofundi (strain ATCC 49239 / DSM 5036 / JCM 8891 / ACAM 34)</name>
    <dbReference type="NCBI Taxonomy" id="416348"/>
    <lineage>
        <taxon>Archaea</taxon>
        <taxon>Methanobacteriati</taxon>
        <taxon>Methanobacteriota</taxon>
        <taxon>Stenosarchaea group</taxon>
        <taxon>Halobacteria</taxon>
        <taxon>Halobacteriales</taxon>
        <taxon>Haloferacaceae</taxon>
        <taxon>Halorubrum</taxon>
    </lineage>
</organism>
<dbReference type="InterPro" id="IPR002052">
    <property type="entry name" value="DNA_methylase_N6_adenine_CS"/>
</dbReference>
<evidence type="ECO:0000256" key="4">
    <source>
        <dbReference type="ARBA" id="ARBA00022691"/>
    </source>
</evidence>
<keyword evidence="6" id="KW-0175">Coiled coil</keyword>
<evidence type="ECO:0000256" key="1">
    <source>
        <dbReference type="ARBA" id="ARBA00011900"/>
    </source>
</evidence>
<dbReference type="InterPro" id="IPR050953">
    <property type="entry name" value="N4_N6_ade-DNA_methylase"/>
</dbReference>
<keyword evidence="3" id="KW-0808">Transferase</keyword>
<evidence type="ECO:0000259" key="7">
    <source>
        <dbReference type="Pfam" id="PF07669"/>
    </source>
</evidence>
<feature type="domain" description="Type II methyltransferase M.TaqI-like" evidence="7">
    <location>
        <begin position="663"/>
        <end position="851"/>
    </location>
</feature>
<keyword evidence="8" id="KW-0614">Plasmid</keyword>
<dbReference type="GO" id="GO:0003676">
    <property type="term" value="F:nucleic acid binding"/>
    <property type="evidence" value="ECO:0007669"/>
    <property type="project" value="InterPro"/>
</dbReference>
<dbReference type="Proteomes" id="UP000000740">
    <property type="component" value="Plasmid pHLAC01"/>
</dbReference>
<dbReference type="REBASE" id="20091">
    <property type="entry name" value="Hla49239ORF3627P"/>
</dbReference>
<dbReference type="InterPro" id="IPR029063">
    <property type="entry name" value="SAM-dependent_MTases_sf"/>
</dbReference>
<comment type="catalytic activity">
    <reaction evidence="5">
        <text>a 2'-deoxyadenosine in DNA + S-adenosyl-L-methionine = an N(6)-methyl-2'-deoxyadenosine in DNA + S-adenosyl-L-homocysteine + H(+)</text>
        <dbReference type="Rhea" id="RHEA:15197"/>
        <dbReference type="Rhea" id="RHEA-COMP:12418"/>
        <dbReference type="Rhea" id="RHEA-COMP:12419"/>
        <dbReference type="ChEBI" id="CHEBI:15378"/>
        <dbReference type="ChEBI" id="CHEBI:57856"/>
        <dbReference type="ChEBI" id="CHEBI:59789"/>
        <dbReference type="ChEBI" id="CHEBI:90615"/>
        <dbReference type="ChEBI" id="CHEBI:90616"/>
        <dbReference type="EC" id="2.1.1.72"/>
    </reaction>
</comment>
<evidence type="ECO:0000313" key="9">
    <source>
        <dbReference type="Proteomes" id="UP000000740"/>
    </source>
</evidence>
<feature type="domain" description="Type II methyltransferase M.TaqI-like" evidence="7">
    <location>
        <begin position="899"/>
        <end position="967"/>
    </location>
</feature>
<reference evidence="8 9" key="1">
    <citation type="journal article" date="2016" name="Stand. Genomic Sci.">
        <title>Complete genome sequence of the Antarctic Halorubrum lacusprofundi type strain ACAM 34.</title>
        <authorList>
            <person name="Anderson I.J."/>
            <person name="DasSarma P."/>
            <person name="Lucas S."/>
            <person name="Copeland A."/>
            <person name="Lapidus A."/>
            <person name="Del Rio T.G."/>
            <person name="Tice H."/>
            <person name="Dalin E."/>
            <person name="Bruce D.C."/>
            <person name="Goodwin L."/>
            <person name="Pitluck S."/>
            <person name="Sims D."/>
            <person name="Brettin T.S."/>
            <person name="Detter J.C."/>
            <person name="Han C.S."/>
            <person name="Larimer F."/>
            <person name="Hauser L."/>
            <person name="Land M."/>
            <person name="Ivanova N."/>
            <person name="Richardson P."/>
            <person name="Cavicchioli R."/>
            <person name="DasSarma S."/>
            <person name="Woese C.R."/>
            <person name="Kyrpides N.C."/>
        </authorList>
    </citation>
    <scope>NUCLEOTIDE SEQUENCE [LARGE SCALE GENOMIC DNA]</scope>
    <source>
        <strain evidence="9">ATCC 49239 / DSM 5036 / JCM 8891 / ACAM 34</strain>
    </source>
</reference>
<sequence length="1098" mass="124002">MTLDFLATRMWRPWSPDHDYFEIEGFDLGNGSNQLEIVLAHSEGRPRKDEMRRIWKDRRGGRPNPVLVVTTYDTDSVALCGPSGDSPPVYHDVDVGVAERIVDVALEKPDRFAAHRFLGEVLDQITDDLVGLRNQGLLSTHELRVGVPHRQDWDDAATKADNALGADDGRELVEELGYEIEPLQGGGYVLRDGAKKTAVAVFLEDDEAFEQTKDRFSGKSAVSYSLNKADNENLQYVVASSGTTLRLYTTDADAGFGSRGRTDTFVELNPDLLTDDMAGYLWLLFSAEALRDGGSLEEIMARSEDYAADLGERLRERIYDDVVPQLAEAIAESRDLDDPTKEELDQTYRMALVLLYRLLFISYAEDEDFLPRRRNGNYREHSLKNLAKRIDRTLTDNEQEFDDDATDYWDEVMQLTKYIHNGHAEWGLPEYDGTLLSSNMDMSEAGAELAKIELTNAEFGPALGSLLIDETPDERKGPIDFRNIGVREFGVIYEGLLESELSVADDDLTLDDGNYRPAIDDETVDVEEREIYLHGQSGERKSTGSYYTGSEFVEHLLDYSLKPALDDHIDKLKGMSDNKAAEHFFDIRVADIAMGSGHFLVGAIDRIESRLSGFLEQRDSKLPRVQQELDRLEQAAMDAFENEDNAPEIERDQLLRRQVARRCIYGVDLNDEATLLARLSLWIHTFVPGLPLTFLDYNLQTGDSIVGIGSLNEITDLADVKQSSLGMFLDDGDDEANLPDIEEEVEMIGQMADSDASEVQQARQTRNKIDERLEQTEAALDILVGSYLDDDVETSVVTMDCDLTGVSSYDKAQEALGDLDVLHFPTTFPEVFTGEDPGFDVIVGNPPWDKVLHEPQQFWVTRFPGLNALSKSKREDRIEELREKYPQIADEEDEVQANRELYQDYVTAAYDEQGHGHKDYSKLFVERALNLQKSSGKLGYVLPRQSLVLGGWKKLRQRLLDESHLTVLQARNRGGWIFEDVHHSYMVVFLTQNSETNNSGAHIWPATKSKTALEKISIDNGLDLSYDEVVNLTTESHVVLPWLNDERATDIFPQMENESRLSDDNGWISGIHDSRWDFRGSGRHGHLTKDQYFTKPLS</sequence>
<dbReference type="GO" id="GO:0006304">
    <property type="term" value="P:DNA modification"/>
    <property type="evidence" value="ECO:0007669"/>
    <property type="project" value="InterPro"/>
</dbReference>
<dbReference type="eggNOG" id="arCOG04814">
    <property type="taxonomic scope" value="Archaea"/>
</dbReference>
<dbReference type="PANTHER" id="PTHR33841:SF1">
    <property type="entry name" value="DNA METHYLTRANSFERASE A"/>
    <property type="match status" value="1"/>
</dbReference>
<feature type="coiled-coil region" evidence="6">
    <location>
        <begin position="615"/>
        <end position="642"/>
    </location>
</feature>
<accession>B9LXE0</accession>
<evidence type="ECO:0000313" key="8">
    <source>
        <dbReference type="EMBL" id="ACM59131.1"/>
    </source>
</evidence>
<dbReference type="GeneID" id="31400992"/>
<dbReference type="RefSeq" id="WP_012660317.1">
    <property type="nucleotide sequence ID" value="NC_012030.1"/>
</dbReference>
<dbReference type="EC" id="2.1.1.72" evidence="1"/>
<dbReference type="SUPFAM" id="SSF53335">
    <property type="entry name" value="S-adenosyl-L-methionine-dependent methyltransferases"/>
    <property type="match status" value="1"/>
</dbReference>
<dbReference type="EMBL" id="CP001367">
    <property type="protein sequence ID" value="ACM59131.1"/>
    <property type="molecule type" value="Genomic_DNA"/>
</dbReference>
<gene>
    <name evidence="8" type="ordered locus">Hlac_3627</name>
</gene>
<dbReference type="GO" id="GO:0032259">
    <property type="term" value="P:methylation"/>
    <property type="evidence" value="ECO:0007669"/>
    <property type="project" value="UniProtKB-KW"/>
</dbReference>
<dbReference type="PRINTS" id="PR00507">
    <property type="entry name" value="N12N6MTFRASE"/>
</dbReference>
<keyword evidence="9" id="KW-1185">Reference proteome</keyword>
<name>B9LXE0_HALLT</name>
<evidence type="ECO:0000256" key="5">
    <source>
        <dbReference type="ARBA" id="ARBA00047942"/>
    </source>
</evidence>
<protein>
    <recommendedName>
        <fullName evidence="1">site-specific DNA-methyltransferase (adenine-specific)</fullName>
        <ecNumber evidence="1">2.1.1.72</ecNumber>
    </recommendedName>
</protein>
<dbReference type="KEGG" id="hla:Hlac_3627"/>
<keyword evidence="4" id="KW-0949">S-adenosyl-L-methionine</keyword>
<dbReference type="Pfam" id="PF07669">
    <property type="entry name" value="Eco57I"/>
    <property type="match status" value="2"/>
</dbReference>